<dbReference type="InterPro" id="IPR036165">
    <property type="entry name" value="YefM-like_sf"/>
</dbReference>
<evidence type="ECO:0000313" key="3">
    <source>
        <dbReference type="EMBL" id="OGZ27964.1"/>
    </source>
</evidence>
<evidence type="ECO:0000256" key="2">
    <source>
        <dbReference type="RuleBase" id="RU362080"/>
    </source>
</evidence>
<evidence type="ECO:0000313" key="4">
    <source>
        <dbReference type="Proteomes" id="UP000176326"/>
    </source>
</evidence>
<comment type="function">
    <text evidence="2">Antitoxin component of a type II toxin-antitoxin (TA) system.</text>
</comment>
<sequence>MDNIITYTASEARKNFYTLIKKASKGLSSYEINLRGASPVVLIGKAELESWLETLDILTSKDEVAAVKKGIASKKITSHKDLLSELGLK</sequence>
<evidence type="ECO:0000256" key="1">
    <source>
        <dbReference type="ARBA" id="ARBA00009981"/>
    </source>
</evidence>
<comment type="caution">
    <text evidence="3">The sequence shown here is derived from an EMBL/GenBank/DDBJ whole genome shotgun (WGS) entry which is preliminary data.</text>
</comment>
<dbReference type="NCBIfam" id="TIGR01552">
    <property type="entry name" value="phd_fam"/>
    <property type="match status" value="1"/>
</dbReference>
<organism evidence="3 4">
    <name type="scientific">Candidatus Nealsonbacteria bacterium RIFOXYC1_FULL_40_7</name>
    <dbReference type="NCBI Taxonomy" id="1801678"/>
    <lineage>
        <taxon>Bacteria</taxon>
        <taxon>Candidatus Nealsoniibacteriota</taxon>
    </lineage>
</organism>
<dbReference type="Gene3D" id="3.40.1620.10">
    <property type="entry name" value="YefM-like domain"/>
    <property type="match status" value="1"/>
</dbReference>
<accession>A0A1G2EQ89</accession>
<comment type="similarity">
    <text evidence="1 2">Belongs to the phD/YefM antitoxin family.</text>
</comment>
<proteinExistence type="inferred from homology"/>
<dbReference type="SUPFAM" id="SSF143120">
    <property type="entry name" value="YefM-like"/>
    <property type="match status" value="1"/>
</dbReference>
<gene>
    <name evidence="3" type="ORF">A2427_00490</name>
</gene>
<dbReference type="AlphaFoldDB" id="A0A1G2EQ89"/>
<protein>
    <recommendedName>
        <fullName evidence="2">Antitoxin</fullName>
    </recommendedName>
</protein>
<dbReference type="EMBL" id="MHMN01000038">
    <property type="protein sequence ID" value="OGZ27964.1"/>
    <property type="molecule type" value="Genomic_DNA"/>
</dbReference>
<dbReference type="InterPro" id="IPR006442">
    <property type="entry name" value="Antitoxin_Phd/YefM"/>
</dbReference>
<dbReference type="Proteomes" id="UP000176326">
    <property type="component" value="Unassembled WGS sequence"/>
</dbReference>
<reference evidence="3 4" key="1">
    <citation type="journal article" date="2016" name="Nat. Commun.">
        <title>Thousands of microbial genomes shed light on interconnected biogeochemical processes in an aquifer system.</title>
        <authorList>
            <person name="Anantharaman K."/>
            <person name="Brown C.T."/>
            <person name="Hug L.A."/>
            <person name="Sharon I."/>
            <person name="Castelle C.J."/>
            <person name="Probst A.J."/>
            <person name="Thomas B.C."/>
            <person name="Singh A."/>
            <person name="Wilkins M.J."/>
            <person name="Karaoz U."/>
            <person name="Brodie E.L."/>
            <person name="Williams K.H."/>
            <person name="Hubbard S.S."/>
            <person name="Banfield J.F."/>
        </authorList>
    </citation>
    <scope>NUCLEOTIDE SEQUENCE [LARGE SCALE GENOMIC DNA]</scope>
</reference>
<dbReference type="Pfam" id="PF02604">
    <property type="entry name" value="PhdYeFM_antitox"/>
    <property type="match status" value="1"/>
</dbReference>
<name>A0A1G2EQ89_9BACT</name>